<feature type="region of interest" description="Disordered" evidence="4">
    <location>
        <begin position="1"/>
        <end position="27"/>
    </location>
</feature>
<evidence type="ECO:0000256" key="4">
    <source>
        <dbReference type="SAM" id="MobiDB-lite"/>
    </source>
</evidence>
<feature type="region of interest" description="Disordered" evidence="4">
    <location>
        <begin position="107"/>
        <end position="200"/>
    </location>
</feature>
<keyword evidence="3" id="KW-0508">mRNA splicing</keyword>
<dbReference type="AlphaFoldDB" id="A0A024U4X4"/>
<feature type="region of interest" description="Disordered" evidence="4">
    <location>
        <begin position="42"/>
        <end position="61"/>
    </location>
</feature>
<dbReference type="GO" id="GO:0045292">
    <property type="term" value="P:mRNA cis splicing, via spliceosome"/>
    <property type="evidence" value="ECO:0007669"/>
    <property type="project" value="TreeGrafter"/>
</dbReference>
<dbReference type="InterPro" id="IPR006973">
    <property type="entry name" value="Cwf_Cwc_15"/>
</dbReference>
<sequence length="243" mass="28214">MTTAARPTWNAAVGQKNEGGWNSGGQVSMQFSARDLPAHKKLKTRQMGQGTVEELEGRDLKSELAERERQYQAEKDKVVDVAQQKILRLKENKLLLLKGDEWEDRAKEIQSQYDDADDDTRKDDSGSDNDSDSDDDDDSEDEEAELMRELEKIKKEREEERLKKEAADRDAEESLRKEEILLGNPLTSQQSKNPTGSATIKRKWNDDVVFKNQTRHEPETKKRFINDTIRNDFHRRFLKTYIQ</sequence>
<dbReference type="Pfam" id="PF04889">
    <property type="entry name" value="Cwf_Cwc_15"/>
    <property type="match status" value="1"/>
</dbReference>
<dbReference type="OrthoDB" id="30179at2759"/>
<feature type="compositionally biased region" description="Basic and acidic residues" evidence="4">
    <location>
        <begin position="145"/>
        <end position="180"/>
    </location>
</feature>
<reference evidence="5" key="1">
    <citation type="submission" date="2013-12" db="EMBL/GenBank/DDBJ databases">
        <title>The Genome Sequence of Aphanomyces invadans NJM9701.</title>
        <authorList>
            <consortium name="The Broad Institute Genomics Platform"/>
            <person name="Russ C."/>
            <person name="Tyler B."/>
            <person name="van West P."/>
            <person name="Dieguez-Uribeondo J."/>
            <person name="Young S.K."/>
            <person name="Zeng Q."/>
            <person name="Gargeya S."/>
            <person name="Fitzgerald M."/>
            <person name="Abouelleil A."/>
            <person name="Alvarado L."/>
            <person name="Chapman S.B."/>
            <person name="Gainer-Dewar J."/>
            <person name="Goldberg J."/>
            <person name="Griggs A."/>
            <person name="Gujja S."/>
            <person name="Hansen M."/>
            <person name="Howarth C."/>
            <person name="Imamovic A."/>
            <person name="Ireland A."/>
            <person name="Larimer J."/>
            <person name="McCowan C."/>
            <person name="Murphy C."/>
            <person name="Pearson M."/>
            <person name="Poon T.W."/>
            <person name="Priest M."/>
            <person name="Roberts A."/>
            <person name="Saif S."/>
            <person name="Shea T."/>
            <person name="Sykes S."/>
            <person name="Wortman J."/>
            <person name="Nusbaum C."/>
            <person name="Birren B."/>
        </authorList>
    </citation>
    <scope>NUCLEOTIDE SEQUENCE [LARGE SCALE GENOMIC DNA]</scope>
    <source>
        <strain evidence="5">NJM9701</strain>
    </source>
</reference>
<gene>
    <name evidence="5" type="ORF">H310_06570</name>
</gene>
<organism evidence="5">
    <name type="scientific">Aphanomyces invadans</name>
    <dbReference type="NCBI Taxonomy" id="157072"/>
    <lineage>
        <taxon>Eukaryota</taxon>
        <taxon>Sar</taxon>
        <taxon>Stramenopiles</taxon>
        <taxon>Oomycota</taxon>
        <taxon>Saprolegniomycetes</taxon>
        <taxon>Saprolegniales</taxon>
        <taxon>Verrucalvaceae</taxon>
        <taxon>Aphanomyces</taxon>
    </lineage>
</organism>
<dbReference type="GeneID" id="20083620"/>
<evidence type="ECO:0000256" key="2">
    <source>
        <dbReference type="ARBA" id="ARBA00022664"/>
    </source>
</evidence>
<dbReference type="PANTHER" id="PTHR12718:SF2">
    <property type="entry name" value="SPLICEOSOME-ASSOCIATED PROTEIN CWC15 HOMOLOG"/>
    <property type="match status" value="1"/>
</dbReference>
<dbReference type="EMBL" id="KI913963">
    <property type="protein sequence ID" value="ETW00912.1"/>
    <property type="molecule type" value="Genomic_DNA"/>
</dbReference>
<dbReference type="GO" id="GO:0071013">
    <property type="term" value="C:catalytic step 2 spliceosome"/>
    <property type="evidence" value="ECO:0007669"/>
    <property type="project" value="TreeGrafter"/>
</dbReference>
<protein>
    <recommendedName>
        <fullName evidence="6">Pre-mRNA-splicing factor CWC15</fullName>
    </recommendedName>
</protein>
<proteinExistence type="inferred from homology"/>
<feature type="compositionally biased region" description="Polar residues" evidence="4">
    <location>
        <begin position="185"/>
        <end position="198"/>
    </location>
</feature>
<dbReference type="eggNOG" id="KOG3228">
    <property type="taxonomic scope" value="Eukaryota"/>
</dbReference>
<dbReference type="GO" id="GO:0003723">
    <property type="term" value="F:RNA binding"/>
    <property type="evidence" value="ECO:0007669"/>
    <property type="project" value="TreeGrafter"/>
</dbReference>
<keyword evidence="2" id="KW-0507">mRNA processing</keyword>
<evidence type="ECO:0008006" key="6">
    <source>
        <dbReference type="Google" id="ProtNLM"/>
    </source>
</evidence>
<evidence type="ECO:0000256" key="3">
    <source>
        <dbReference type="ARBA" id="ARBA00023187"/>
    </source>
</evidence>
<evidence type="ECO:0000313" key="5">
    <source>
        <dbReference type="EMBL" id="ETW00912.1"/>
    </source>
</evidence>
<dbReference type="VEuPathDB" id="FungiDB:H310_06570"/>
<dbReference type="RefSeq" id="XP_008869910.1">
    <property type="nucleotide sequence ID" value="XM_008871688.1"/>
</dbReference>
<dbReference type="STRING" id="157072.A0A024U4X4"/>
<feature type="compositionally biased region" description="Acidic residues" evidence="4">
    <location>
        <begin position="126"/>
        <end position="144"/>
    </location>
</feature>
<accession>A0A024U4X4</accession>
<comment type="similarity">
    <text evidence="1">Belongs to the CWC15 family.</text>
</comment>
<name>A0A024U4X4_9STRA</name>
<evidence type="ECO:0000256" key="1">
    <source>
        <dbReference type="ARBA" id="ARBA00006644"/>
    </source>
</evidence>
<dbReference type="PANTHER" id="PTHR12718">
    <property type="entry name" value="CELL CYCLE CONTROL PROTEIN CWF15"/>
    <property type="match status" value="1"/>
</dbReference>